<dbReference type="InterPro" id="IPR000014">
    <property type="entry name" value="PAS"/>
</dbReference>
<dbReference type="InterPro" id="IPR004358">
    <property type="entry name" value="Sig_transdc_His_kin-like_C"/>
</dbReference>
<feature type="domain" description="Histidine kinase" evidence="9">
    <location>
        <begin position="521"/>
        <end position="743"/>
    </location>
</feature>
<evidence type="ECO:0000256" key="2">
    <source>
        <dbReference type="ARBA" id="ARBA00012438"/>
    </source>
</evidence>
<evidence type="ECO:0000313" key="13">
    <source>
        <dbReference type="EMBL" id="PHK93956.1"/>
    </source>
</evidence>
<dbReference type="GO" id="GO:0009927">
    <property type="term" value="F:histidine phosphotransfer kinase activity"/>
    <property type="evidence" value="ECO:0007669"/>
    <property type="project" value="TreeGrafter"/>
</dbReference>
<dbReference type="InterPro" id="IPR000700">
    <property type="entry name" value="PAS-assoc_C"/>
</dbReference>
<evidence type="ECO:0000256" key="3">
    <source>
        <dbReference type="ARBA" id="ARBA00022553"/>
    </source>
</evidence>
<gene>
    <name evidence="13" type="ORF">CR162_16170</name>
</gene>
<keyword evidence="5 13" id="KW-0418">Kinase</keyword>
<dbReference type="CDD" id="cd00082">
    <property type="entry name" value="HisKA"/>
    <property type="match status" value="1"/>
</dbReference>
<dbReference type="InterPro" id="IPR005467">
    <property type="entry name" value="His_kinase_dom"/>
</dbReference>
<dbReference type="CDD" id="cd00156">
    <property type="entry name" value="REC"/>
    <property type="match status" value="1"/>
</dbReference>
<protein>
    <recommendedName>
        <fullName evidence="2">histidine kinase</fullName>
        <ecNumber evidence="2">2.7.13.3</ecNumber>
    </recommendedName>
</protein>
<dbReference type="Pfam" id="PF08448">
    <property type="entry name" value="PAS_4"/>
    <property type="match status" value="2"/>
</dbReference>
<keyword evidence="8" id="KW-0812">Transmembrane</keyword>
<dbReference type="PRINTS" id="PR00344">
    <property type="entry name" value="BCTRLSENSOR"/>
</dbReference>
<dbReference type="Gene3D" id="3.30.450.20">
    <property type="entry name" value="PAS domain"/>
    <property type="match status" value="2"/>
</dbReference>
<evidence type="ECO:0000256" key="6">
    <source>
        <dbReference type="ARBA" id="ARBA00023012"/>
    </source>
</evidence>
<keyword evidence="3 7" id="KW-0597">Phosphoprotein</keyword>
<dbReference type="PROSITE" id="PS50112">
    <property type="entry name" value="PAS"/>
    <property type="match status" value="1"/>
</dbReference>
<dbReference type="SMART" id="SM00387">
    <property type="entry name" value="HATPase_c"/>
    <property type="match status" value="1"/>
</dbReference>
<comment type="caution">
    <text evidence="13">The sequence shown here is derived from an EMBL/GenBank/DDBJ whole genome shotgun (WGS) entry which is preliminary data.</text>
</comment>
<feature type="transmembrane region" description="Helical" evidence="8">
    <location>
        <begin position="59"/>
        <end position="81"/>
    </location>
</feature>
<dbReference type="InterPro" id="IPR011006">
    <property type="entry name" value="CheY-like_superfamily"/>
</dbReference>
<dbReference type="Pfam" id="PF00072">
    <property type="entry name" value="Response_reg"/>
    <property type="match status" value="2"/>
</dbReference>
<dbReference type="CDD" id="cd19410">
    <property type="entry name" value="HK9-like_sensor"/>
    <property type="match status" value="1"/>
</dbReference>
<dbReference type="Pfam" id="PF00512">
    <property type="entry name" value="HisKA"/>
    <property type="match status" value="1"/>
</dbReference>
<dbReference type="SUPFAM" id="SSF47384">
    <property type="entry name" value="Homodimeric domain of signal transducing histidine kinase"/>
    <property type="match status" value="1"/>
</dbReference>
<dbReference type="SMART" id="SM00448">
    <property type="entry name" value="REC"/>
    <property type="match status" value="2"/>
</dbReference>
<dbReference type="SUPFAM" id="SSF55785">
    <property type="entry name" value="PYP-like sensor domain (PAS domain)"/>
    <property type="match status" value="1"/>
</dbReference>
<dbReference type="InterPro" id="IPR001789">
    <property type="entry name" value="Sig_transdc_resp-reg_receiver"/>
</dbReference>
<dbReference type="InterPro" id="IPR007891">
    <property type="entry name" value="CHASE3"/>
</dbReference>
<proteinExistence type="predicted"/>
<dbReference type="Gene3D" id="3.40.50.2300">
    <property type="match status" value="2"/>
</dbReference>
<dbReference type="Proteomes" id="UP000223527">
    <property type="component" value="Unassembled WGS sequence"/>
</dbReference>
<dbReference type="CDD" id="cd16922">
    <property type="entry name" value="HATPase_EvgS-ArcB-TorS-like"/>
    <property type="match status" value="1"/>
</dbReference>
<dbReference type="CDD" id="cd00130">
    <property type="entry name" value="PAS"/>
    <property type="match status" value="1"/>
</dbReference>
<dbReference type="CDD" id="cd17574">
    <property type="entry name" value="REC_OmpR"/>
    <property type="match status" value="1"/>
</dbReference>
<dbReference type="PROSITE" id="PS50109">
    <property type="entry name" value="HIS_KIN"/>
    <property type="match status" value="1"/>
</dbReference>
<dbReference type="Pfam" id="PF02518">
    <property type="entry name" value="HATPase_c"/>
    <property type="match status" value="1"/>
</dbReference>
<dbReference type="NCBIfam" id="TIGR00229">
    <property type="entry name" value="sensory_box"/>
    <property type="match status" value="1"/>
</dbReference>
<comment type="catalytic activity">
    <reaction evidence="1">
        <text>ATP + protein L-histidine = ADP + protein N-phospho-L-histidine.</text>
        <dbReference type="EC" id="2.7.13.3"/>
    </reaction>
</comment>
<feature type="modified residue" description="4-aspartylphosphate" evidence="7">
    <location>
        <position position="825"/>
    </location>
</feature>
<evidence type="ECO:0000259" key="9">
    <source>
        <dbReference type="PROSITE" id="PS50109"/>
    </source>
</evidence>
<dbReference type="FunFam" id="3.30.565.10:FF:000010">
    <property type="entry name" value="Sensor histidine kinase RcsC"/>
    <property type="match status" value="1"/>
</dbReference>
<dbReference type="OrthoDB" id="9801651at2"/>
<keyword evidence="8" id="KW-0472">Membrane</keyword>
<evidence type="ECO:0000259" key="11">
    <source>
        <dbReference type="PROSITE" id="PS50112"/>
    </source>
</evidence>
<feature type="domain" description="PAC" evidence="12">
    <location>
        <begin position="445"/>
        <end position="503"/>
    </location>
</feature>
<dbReference type="InterPro" id="IPR036097">
    <property type="entry name" value="HisK_dim/P_sf"/>
</dbReference>
<keyword evidence="14" id="KW-1185">Reference proteome</keyword>
<feature type="domain" description="PAS" evidence="11">
    <location>
        <begin position="372"/>
        <end position="442"/>
    </location>
</feature>
<organism evidence="13 14">
    <name type="scientific">Teichococcus rhizosphaerae</name>
    <dbReference type="NCBI Taxonomy" id="1335062"/>
    <lineage>
        <taxon>Bacteria</taxon>
        <taxon>Pseudomonadati</taxon>
        <taxon>Pseudomonadota</taxon>
        <taxon>Alphaproteobacteria</taxon>
        <taxon>Acetobacterales</taxon>
        <taxon>Roseomonadaceae</taxon>
        <taxon>Roseomonas</taxon>
    </lineage>
</organism>
<comment type="caution">
    <text evidence="7">Lacks conserved residue(s) required for the propagation of feature annotation.</text>
</comment>
<dbReference type="PANTHER" id="PTHR43047">
    <property type="entry name" value="TWO-COMPONENT HISTIDINE PROTEIN KINASE"/>
    <property type="match status" value="1"/>
</dbReference>
<dbReference type="InterPro" id="IPR035965">
    <property type="entry name" value="PAS-like_dom_sf"/>
</dbReference>
<dbReference type="SUPFAM" id="SSF55874">
    <property type="entry name" value="ATPase domain of HSP90 chaperone/DNA topoisomerase II/histidine kinase"/>
    <property type="match status" value="1"/>
</dbReference>
<dbReference type="FunFam" id="3.30.450.20:FF:000099">
    <property type="entry name" value="Sensory box sensor histidine kinase"/>
    <property type="match status" value="1"/>
</dbReference>
<dbReference type="InterPro" id="IPR036890">
    <property type="entry name" value="HATPase_C_sf"/>
</dbReference>
<name>A0A2C7AA67_9PROT</name>
<evidence type="ECO:0000256" key="4">
    <source>
        <dbReference type="ARBA" id="ARBA00022679"/>
    </source>
</evidence>
<feature type="domain" description="Response regulatory" evidence="10">
    <location>
        <begin position="776"/>
        <end position="889"/>
    </location>
</feature>
<evidence type="ECO:0000313" key="14">
    <source>
        <dbReference type="Proteomes" id="UP000223527"/>
    </source>
</evidence>
<dbReference type="SMART" id="SM00388">
    <property type="entry name" value="HisKA"/>
    <property type="match status" value="1"/>
</dbReference>
<keyword evidence="8" id="KW-1133">Transmembrane helix</keyword>
<dbReference type="GO" id="GO:0000155">
    <property type="term" value="F:phosphorelay sensor kinase activity"/>
    <property type="evidence" value="ECO:0007669"/>
    <property type="project" value="InterPro"/>
</dbReference>
<sequence>MAKVQPFLLPFHLPGLSQPGAACGVIPGHHRIPTLPSSAATSALHRLAERVLPQNSRPVLIAAAALAALAVAAGIAQWMLARRAQEAVAASHAHVLQVEALLSAVKDVETAQRGYVLTGQDSYLEPGRAARRAIEALLPQLEAAPLPAGQLRPLTAAKLEWADRVVALRRAAEGPAEAARAIETGQGEALMDALRAEVRTVQDEARLLAMGQAARQARWAGGLNALMLGALLLSGLSLALYAMARRRAEQRATALLDGVMEHAPIALGFLDRRLRLAHANKALAMLGEKVLVDGQWPEAVRTQLAPRLEEVLNSGRAQADIAVTVPPPTPGRGLQRQLQISLFPLGAKAEGIGIAAMDVTARHRMEARLRRSEARLRLIVDSVPQMAWMTDAQGEVQWYNRRWYDFTGGTAEAMKGSGWKEMLHPDHLERVGERFAAAVAAGEAWEDTFPLRGADGRYRWFLSRALPLRDEPDEEAPEGELIGWFGTNTDITEMREAEEALGAAKAAAEDANMAKSQFIANMSHELRTPLSAVIGYSEMLEEEAEELEGAEAFREDLAKINANARHLLSLINDVLDLSKIEAGKMEVQPEDFSPRELVEEVAATVGALVAKKNNTLDVTLDPALPAMHSDPVKLRQCLFNLLGNAAKFTEGGRIGLSAAPDPEQPGWVVLRVADTGIGMTPEQLERLFQRFSQADSTTTRRFGGSGLGLAITKAFSAMLGGRIAVESEPGRGTTFTLRLPADLREARAEADDGVVPTGEAALRAGMPTPAERQAGLVLVIDDDAATRELLARFLTREGFTVRAAPDGQSGLRLARELKPDAILLDVMMPRLDGWGVLSALKAEPELARIPVVMVTVVQERGLAFSLGAADYLNKPVEWRRLKQVLDRYRAQPAPGLALVVDPDAEQRAALRALLEREGWTVEEAVEREAALARMERAPPPDMMLVEVQGAEGGEGFALIRALRANPDWTSLPIIALTATPLTEEAMNRLRGKVHGVVPAEDGIPHELVHELRQVAEAGRKGH</sequence>
<evidence type="ECO:0000256" key="1">
    <source>
        <dbReference type="ARBA" id="ARBA00000085"/>
    </source>
</evidence>
<dbReference type="InterPro" id="IPR003661">
    <property type="entry name" value="HisK_dim/P_dom"/>
</dbReference>
<evidence type="ECO:0000259" key="10">
    <source>
        <dbReference type="PROSITE" id="PS50110"/>
    </source>
</evidence>
<dbReference type="PROSITE" id="PS50113">
    <property type="entry name" value="PAC"/>
    <property type="match status" value="1"/>
</dbReference>
<feature type="transmembrane region" description="Helical" evidence="8">
    <location>
        <begin position="225"/>
        <end position="244"/>
    </location>
</feature>
<evidence type="ECO:0000256" key="7">
    <source>
        <dbReference type="PROSITE-ProRule" id="PRU00169"/>
    </source>
</evidence>
<dbReference type="SMART" id="SM00091">
    <property type="entry name" value="PAS"/>
    <property type="match status" value="2"/>
</dbReference>
<dbReference type="Gene3D" id="3.30.565.10">
    <property type="entry name" value="Histidine kinase-like ATPase, C-terminal domain"/>
    <property type="match status" value="1"/>
</dbReference>
<keyword evidence="4" id="KW-0808">Transferase</keyword>
<dbReference type="SUPFAM" id="SSF52172">
    <property type="entry name" value="CheY-like"/>
    <property type="match status" value="2"/>
</dbReference>
<dbReference type="GO" id="GO:0005886">
    <property type="term" value="C:plasma membrane"/>
    <property type="evidence" value="ECO:0007669"/>
    <property type="project" value="TreeGrafter"/>
</dbReference>
<accession>A0A2C7AA67</accession>
<keyword evidence="6" id="KW-0902">Two-component regulatory system</keyword>
<dbReference type="Pfam" id="PF05227">
    <property type="entry name" value="CHASE3"/>
    <property type="match status" value="1"/>
</dbReference>
<dbReference type="PROSITE" id="PS50110">
    <property type="entry name" value="RESPONSE_REGULATORY"/>
    <property type="match status" value="2"/>
</dbReference>
<reference evidence="13 14" key="1">
    <citation type="submission" date="2017-10" db="EMBL/GenBank/DDBJ databases">
        <authorList>
            <person name="Banno H."/>
            <person name="Chua N.-H."/>
        </authorList>
    </citation>
    <scope>NUCLEOTIDE SEQUENCE [LARGE SCALE GENOMIC DNA]</scope>
    <source>
        <strain evidence="13 14">YW11</strain>
    </source>
</reference>
<dbReference type="InterPro" id="IPR003594">
    <property type="entry name" value="HATPase_dom"/>
</dbReference>
<dbReference type="EMBL" id="PDNU01000034">
    <property type="protein sequence ID" value="PHK93956.1"/>
    <property type="molecule type" value="Genomic_DNA"/>
</dbReference>
<dbReference type="EC" id="2.7.13.3" evidence="2"/>
<dbReference type="Gene3D" id="1.10.287.130">
    <property type="match status" value="1"/>
</dbReference>
<evidence type="ECO:0000256" key="8">
    <source>
        <dbReference type="SAM" id="Phobius"/>
    </source>
</evidence>
<dbReference type="FunFam" id="1.10.287.130:FF:000001">
    <property type="entry name" value="Two-component sensor histidine kinase"/>
    <property type="match status" value="1"/>
</dbReference>
<evidence type="ECO:0000259" key="12">
    <source>
        <dbReference type="PROSITE" id="PS50113"/>
    </source>
</evidence>
<evidence type="ECO:0000256" key="5">
    <source>
        <dbReference type="ARBA" id="ARBA00022777"/>
    </source>
</evidence>
<dbReference type="InterPro" id="IPR013656">
    <property type="entry name" value="PAS_4"/>
</dbReference>
<feature type="domain" description="Response regulatory" evidence="10">
    <location>
        <begin position="896"/>
        <end position="1014"/>
    </location>
</feature>
<dbReference type="PANTHER" id="PTHR43047:SF72">
    <property type="entry name" value="OSMOSENSING HISTIDINE PROTEIN KINASE SLN1"/>
    <property type="match status" value="1"/>
</dbReference>
<dbReference type="AlphaFoldDB" id="A0A2C7AA67"/>